<dbReference type="InterPro" id="IPR032675">
    <property type="entry name" value="LRR_dom_sf"/>
</dbReference>
<dbReference type="PROSITE" id="PS50021">
    <property type="entry name" value="CH"/>
    <property type="match status" value="1"/>
</dbReference>
<proteinExistence type="predicted"/>
<dbReference type="InterPro" id="IPR036872">
    <property type="entry name" value="CH_dom_sf"/>
</dbReference>
<reference evidence="5" key="1">
    <citation type="submission" date="2025-08" db="UniProtKB">
        <authorList>
            <consortium name="Ensembl"/>
        </authorList>
    </citation>
    <scope>IDENTIFICATION</scope>
</reference>
<name>A0A8C5CYP1_GADMO</name>
<sequence length="638" mass="71242">MASSQGGVSAVTAPQSQHISNGAQWNNMGVSQHQHQHHTARSLDRALDDAVCSGILNLSGRKLREYPGVSYDLTDTTQADLSKNRLTEVPGEVCLFAPLESLHLYHNCIKCVPEAIINLQMLTYLDISRNLLSVLPQYLFGLPLKVLLVSNNKLACLPDHIGNAKGLMELDISCNEIQVLPAQVGQLHALRELNIRKNCLHMLPEELSDLPLIRLDFSCNKITEIPIAYRKLRQLQHIVLDNNPMQSPPAQICLKGKVHIFKYLNIQACRTDKKPDSLELPSLGKRCLPQALTDSMEDFYPNKNHGPDSGIGSDNGEKRLSTTEPSDDDTMSLHSQVSETARADALLLLSKMDSCKGYPKTNTITTTITINKEPLAEEDEDELKEVLDLRKIAVQLLQQEQQNRILLFPPPQPSSSCSFDGGLKSEPCDAKWSEIPPLLNQNEERRRNKYLRKDYLKLSTPLFASPSWPRCLDGCHGDMATNSDRCFPAFTRSSRQEVTSNDPSFTMRRKMEHLREELEQIGLLRQNIESRLKVFLPDDVGAALMDGVVLSHLANHISPRSVPSIHMPSPAVPKLSMAKCRRNVENFLDACKKLGVTQDQLCLPHHILEERGLVKVGMTVQALLDLPASKTPQLEADD</sequence>
<evidence type="ECO:0000256" key="2">
    <source>
        <dbReference type="ARBA" id="ARBA00022737"/>
    </source>
</evidence>
<dbReference type="AlphaFoldDB" id="A0A8C5CYP1"/>
<dbReference type="InterPro" id="IPR001715">
    <property type="entry name" value="CH_dom"/>
</dbReference>
<dbReference type="PANTHER" id="PTHR48051:SF14">
    <property type="entry name" value="LEUCINE-RICH REPEAT AND CALPONIN HOMOLOGY DOMAIN-CONTAINING PROTEIN 2 ISOFORM X1"/>
    <property type="match status" value="1"/>
</dbReference>
<dbReference type="Gene3D" id="3.80.10.10">
    <property type="entry name" value="Ribonuclease Inhibitor"/>
    <property type="match status" value="1"/>
</dbReference>
<dbReference type="SUPFAM" id="SSF47576">
    <property type="entry name" value="Calponin-homology domain, CH-domain"/>
    <property type="match status" value="1"/>
</dbReference>
<dbReference type="InterPro" id="IPR050216">
    <property type="entry name" value="LRR_domain-containing"/>
</dbReference>
<evidence type="ECO:0000256" key="1">
    <source>
        <dbReference type="ARBA" id="ARBA00022614"/>
    </source>
</evidence>
<evidence type="ECO:0000259" key="4">
    <source>
        <dbReference type="PROSITE" id="PS50021"/>
    </source>
</evidence>
<dbReference type="Ensembl" id="ENSGMOT00000071368.1">
    <property type="protein sequence ID" value="ENSGMOP00000069064.1"/>
    <property type="gene ID" value="ENSGMOG00000000893.2"/>
</dbReference>
<dbReference type="GO" id="GO:0005737">
    <property type="term" value="C:cytoplasm"/>
    <property type="evidence" value="ECO:0007669"/>
    <property type="project" value="TreeGrafter"/>
</dbReference>
<evidence type="ECO:0000256" key="3">
    <source>
        <dbReference type="SAM" id="MobiDB-lite"/>
    </source>
</evidence>
<keyword evidence="6" id="KW-1185">Reference proteome</keyword>
<dbReference type="SMART" id="SM00369">
    <property type="entry name" value="LRR_TYP"/>
    <property type="match status" value="4"/>
</dbReference>
<dbReference type="SMART" id="SM00033">
    <property type="entry name" value="CH"/>
    <property type="match status" value="1"/>
</dbReference>
<dbReference type="Pfam" id="PF00307">
    <property type="entry name" value="CH"/>
    <property type="match status" value="1"/>
</dbReference>
<accession>A0A8C5CYP1</accession>
<dbReference type="InterPro" id="IPR003591">
    <property type="entry name" value="Leu-rich_rpt_typical-subtyp"/>
</dbReference>
<reference evidence="5" key="2">
    <citation type="submission" date="2025-09" db="UniProtKB">
        <authorList>
            <consortium name="Ensembl"/>
        </authorList>
    </citation>
    <scope>IDENTIFICATION</scope>
</reference>
<dbReference type="PANTHER" id="PTHR48051">
    <property type="match status" value="1"/>
</dbReference>
<keyword evidence="1" id="KW-0433">Leucine-rich repeat</keyword>
<dbReference type="SUPFAM" id="SSF52058">
    <property type="entry name" value="L domain-like"/>
    <property type="match status" value="1"/>
</dbReference>
<dbReference type="GeneTree" id="ENSGT00940000160039"/>
<organism evidence="5 6">
    <name type="scientific">Gadus morhua</name>
    <name type="common">Atlantic cod</name>
    <dbReference type="NCBI Taxonomy" id="8049"/>
    <lineage>
        <taxon>Eukaryota</taxon>
        <taxon>Metazoa</taxon>
        <taxon>Chordata</taxon>
        <taxon>Craniata</taxon>
        <taxon>Vertebrata</taxon>
        <taxon>Euteleostomi</taxon>
        <taxon>Actinopterygii</taxon>
        <taxon>Neopterygii</taxon>
        <taxon>Teleostei</taxon>
        <taxon>Neoteleostei</taxon>
        <taxon>Acanthomorphata</taxon>
        <taxon>Zeiogadaria</taxon>
        <taxon>Gadariae</taxon>
        <taxon>Gadiformes</taxon>
        <taxon>Gadoidei</taxon>
        <taxon>Gadidae</taxon>
        <taxon>Gadus</taxon>
    </lineage>
</organism>
<dbReference type="InterPro" id="IPR001611">
    <property type="entry name" value="Leu-rich_rpt"/>
</dbReference>
<gene>
    <name evidence="5" type="primary">lrch2</name>
</gene>
<dbReference type="Pfam" id="PF13855">
    <property type="entry name" value="LRR_8"/>
    <property type="match status" value="2"/>
</dbReference>
<dbReference type="Gene3D" id="1.10.418.10">
    <property type="entry name" value="Calponin-like domain"/>
    <property type="match status" value="1"/>
</dbReference>
<evidence type="ECO:0000313" key="6">
    <source>
        <dbReference type="Proteomes" id="UP000694546"/>
    </source>
</evidence>
<dbReference type="SMART" id="SM00364">
    <property type="entry name" value="LRR_BAC"/>
    <property type="match status" value="4"/>
</dbReference>
<feature type="region of interest" description="Disordered" evidence="3">
    <location>
        <begin position="298"/>
        <end position="333"/>
    </location>
</feature>
<keyword evidence="2" id="KW-0677">Repeat</keyword>
<feature type="domain" description="Calponin-homology (CH)" evidence="4">
    <location>
        <begin position="514"/>
        <end position="627"/>
    </location>
</feature>
<protein>
    <submittedName>
        <fullName evidence="5">Leucine-rich repeats and calponin homology (CH) domain containing 2</fullName>
    </submittedName>
</protein>
<evidence type="ECO:0000313" key="5">
    <source>
        <dbReference type="Ensembl" id="ENSGMOP00000069064.1"/>
    </source>
</evidence>
<dbReference type="Proteomes" id="UP000694546">
    <property type="component" value="Chromosome 7"/>
</dbReference>